<evidence type="ECO:0000313" key="2">
    <source>
        <dbReference type="EMBL" id="RKF14761.1"/>
    </source>
</evidence>
<sequence>MNPAGRAVWRGFGAAKGGQQVTQAPELSVSQWFNTERDLKLADLRGKVVVIEAFQMLCPGCILHGVPLAQAVQKTFSREQVAVVGLHTVFEHHDAMTPVSLAAFLHEFRISFPVGVDAPGDNGMPATMAAYRMRGTPSLLLIDQAGRLRAHHFGQVSEMQLGAEIATLCAAE</sequence>
<dbReference type="Gene3D" id="3.40.30.10">
    <property type="entry name" value="Glutaredoxin"/>
    <property type="match status" value="1"/>
</dbReference>
<dbReference type="InterPro" id="IPR000866">
    <property type="entry name" value="AhpC/TSA"/>
</dbReference>
<organism evidence="2 3">
    <name type="scientific">Roseovarius spongiae</name>
    <dbReference type="NCBI Taxonomy" id="2320272"/>
    <lineage>
        <taxon>Bacteria</taxon>
        <taxon>Pseudomonadati</taxon>
        <taxon>Pseudomonadota</taxon>
        <taxon>Alphaproteobacteria</taxon>
        <taxon>Rhodobacterales</taxon>
        <taxon>Roseobacteraceae</taxon>
        <taxon>Roseovarius</taxon>
    </lineage>
</organism>
<feature type="domain" description="Thioredoxin" evidence="1">
    <location>
        <begin position="18"/>
        <end position="170"/>
    </location>
</feature>
<dbReference type="InterPro" id="IPR050553">
    <property type="entry name" value="Thioredoxin_ResA/DsbE_sf"/>
</dbReference>
<dbReference type="Proteomes" id="UP000281128">
    <property type="component" value="Unassembled WGS sequence"/>
</dbReference>
<reference evidence="2 3" key="1">
    <citation type="submission" date="2018-09" db="EMBL/GenBank/DDBJ databases">
        <title>Roseovarius spongiae sp. nov., isolated from a marine sponge.</title>
        <authorList>
            <person name="Zhuang L."/>
            <person name="Luo L."/>
        </authorList>
    </citation>
    <scope>NUCLEOTIDE SEQUENCE [LARGE SCALE GENOMIC DNA]</scope>
    <source>
        <strain evidence="2 3">HN-E21</strain>
    </source>
</reference>
<protein>
    <submittedName>
        <fullName evidence="2">TlpA family protein disulfide reductase</fullName>
    </submittedName>
</protein>
<accession>A0A3A8AXG2</accession>
<name>A0A3A8AXG2_9RHOB</name>
<dbReference type="InterPro" id="IPR036249">
    <property type="entry name" value="Thioredoxin-like_sf"/>
</dbReference>
<dbReference type="PROSITE" id="PS51352">
    <property type="entry name" value="THIOREDOXIN_2"/>
    <property type="match status" value="1"/>
</dbReference>
<dbReference type="PANTHER" id="PTHR42852">
    <property type="entry name" value="THIOL:DISULFIDE INTERCHANGE PROTEIN DSBE"/>
    <property type="match status" value="1"/>
</dbReference>
<dbReference type="InterPro" id="IPR013766">
    <property type="entry name" value="Thioredoxin_domain"/>
</dbReference>
<dbReference type="EMBL" id="RAPE01000002">
    <property type="protein sequence ID" value="RKF14761.1"/>
    <property type="molecule type" value="Genomic_DNA"/>
</dbReference>
<dbReference type="OrthoDB" id="9811352at2"/>
<dbReference type="AlphaFoldDB" id="A0A3A8AXG2"/>
<dbReference type="SUPFAM" id="SSF52833">
    <property type="entry name" value="Thioredoxin-like"/>
    <property type="match status" value="1"/>
</dbReference>
<evidence type="ECO:0000313" key="3">
    <source>
        <dbReference type="Proteomes" id="UP000281128"/>
    </source>
</evidence>
<comment type="caution">
    <text evidence="2">The sequence shown here is derived from an EMBL/GenBank/DDBJ whole genome shotgun (WGS) entry which is preliminary data.</text>
</comment>
<keyword evidence="3" id="KW-1185">Reference proteome</keyword>
<evidence type="ECO:0000259" key="1">
    <source>
        <dbReference type="PROSITE" id="PS51352"/>
    </source>
</evidence>
<dbReference type="Pfam" id="PF00578">
    <property type="entry name" value="AhpC-TSA"/>
    <property type="match status" value="1"/>
</dbReference>
<dbReference type="GO" id="GO:0016491">
    <property type="term" value="F:oxidoreductase activity"/>
    <property type="evidence" value="ECO:0007669"/>
    <property type="project" value="InterPro"/>
</dbReference>
<dbReference type="PANTHER" id="PTHR42852:SF13">
    <property type="entry name" value="PROTEIN DIPZ"/>
    <property type="match status" value="1"/>
</dbReference>
<gene>
    <name evidence="2" type="ORF">D6850_07730</name>
</gene>
<dbReference type="GO" id="GO:0016209">
    <property type="term" value="F:antioxidant activity"/>
    <property type="evidence" value="ECO:0007669"/>
    <property type="project" value="InterPro"/>
</dbReference>
<proteinExistence type="predicted"/>